<feature type="disulfide bond" evidence="10">
    <location>
        <begin position="1212"/>
        <end position="1221"/>
    </location>
</feature>
<feature type="domain" description="EGF-like" evidence="12">
    <location>
        <begin position="853"/>
        <end position="892"/>
    </location>
</feature>
<feature type="domain" description="EGF-like" evidence="12">
    <location>
        <begin position="1921"/>
        <end position="1963"/>
    </location>
</feature>
<evidence type="ECO:0000256" key="8">
    <source>
        <dbReference type="ARBA" id="ARBA00023180"/>
    </source>
</evidence>
<dbReference type="PROSITE" id="PS50026">
    <property type="entry name" value="EGF_3"/>
    <property type="match status" value="10"/>
</dbReference>
<dbReference type="Proteomes" id="UP000437017">
    <property type="component" value="Unassembled WGS sequence"/>
</dbReference>
<dbReference type="GO" id="GO:0016020">
    <property type="term" value="C:membrane"/>
    <property type="evidence" value="ECO:0007669"/>
    <property type="project" value="UniProtKB-SubCell"/>
</dbReference>
<comment type="caution">
    <text evidence="10">Lacks conserved residue(s) required for the propagation of feature annotation.</text>
</comment>
<organism evidence="15 16">
    <name type="scientific">Balaenoptera physalus</name>
    <name type="common">Fin whale</name>
    <name type="synonym">Balaena physalus</name>
    <dbReference type="NCBI Taxonomy" id="9770"/>
    <lineage>
        <taxon>Eukaryota</taxon>
        <taxon>Metazoa</taxon>
        <taxon>Chordata</taxon>
        <taxon>Craniata</taxon>
        <taxon>Vertebrata</taxon>
        <taxon>Euteleostomi</taxon>
        <taxon>Mammalia</taxon>
        <taxon>Eutheria</taxon>
        <taxon>Laurasiatheria</taxon>
        <taxon>Artiodactyla</taxon>
        <taxon>Whippomorpha</taxon>
        <taxon>Cetacea</taxon>
        <taxon>Mysticeti</taxon>
        <taxon>Balaenopteridae</taxon>
        <taxon>Balaenoptera</taxon>
    </lineage>
</organism>
<dbReference type="Gene3D" id="2.30.180.10">
    <property type="entry name" value="FAS1 domain"/>
    <property type="match status" value="5"/>
</dbReference>
<comment type="subcellular location">
    <subcellularLocation>
        <location evidence="1">Membrane</location>
        <topology evidence="1">Single-pass type I membrane protein</topology>
    </subcellularLocation>
</comment>
<dbReference type="SMART" id="SM00445">
    <property type="entry name" value="LINK"/>
    <property type="match status" value="1"/>
</dbReference>
<evidence type="ECO:0000256" key="7">
    <source>
        <dbReference type="ARBA" id="ARBA00023170"/>
    </source>
</evidence>
<evidence type="ECO:0008006" key="17">
    <source>
        <dbReference type="Google" id="ProtNLM"/>
    </source>
</evidence>
<proteinExistence type="predicted"/>
<evidence type="ECO:0000256" key="4">
    <source>
        <dbReference type="ARBA" id="ARBA00022989"/>
    </source>
</evidence>
<feature type="non-terminal residue" evidence="15">
    <location>
        <position position="1"/>
    </location>
</feature>
<dbReference type="InterPro" id="IPR036378">
    <property type="entry name" value="FAS1_dom_sf"/>
</dbReference>
<dbReference type="PROSITE" id="PS01248">
    <property type="entry name" value="EGF_LAM_1"/>
    <property type="match status" value="1"/>
</dbReference>
<evidence type="ECO:0000256" key="2">
    <source>
        <dbReference type="ARBA" id="ARBA00022536"/>
    </source>
</evidence>
<protein>
    <recommendedName>
        <fullName evidence="17">Stabilin 1</fullName>
    </recommendedName>
</protein>
<dbReference type="InterPro" id="IPR024731">
    <property type="entry name" value="NELL2-like_EGF"/>
</dbReference>
<keyword evidence="9" id="KW-0424">Laminin EGF-like domain</keyword>
<accession>A0A6A1QPK7</accession>
<dbReference type="OrthoDB" id="286301at2759"/>
<feature type="domain" description="EGF-like" evidence="12">
    <location>
        <begin position="634"/>
        <end position="674"/>
    </location>
</feature>
<dbReference type="Gene3D" id="3.10.100.10">
    <property type="entry name" value="Mannose-Binding Protein A, subunit A"/>
    <property type="match status" value="1"/>
</dbReference>
<feature type="domain" description="EGF-like" evidence="12">
    <location>
        <begin position="767"/>
        <end position="809"/>
    </location>
</feature>
<gene>
    <name evidence="15" type="ORF">E2I00_005871</name>
</gene>
<dbReference type="SMART" id="SM00554">
    <property type="entry name" value="FAS1"/>
    <property type="match status" value="5"/>
</dbReference>
<dbReference type="InterPro" id="IPR000742">
    <property type="entry name" value="EGF"/>
</dbReference>
<evidence type="ECO:0000259" key="13">
    <source>
        <dbReference type="PROSITE" id="PS50213"/>
    </source>
</evidence>
<feature type="domain" description="EGF-like" evidence="12">
    <location>
        <begin position="1764"/>
        <end position="1795"/>
    </location>
</feature>
<feature type="domain" description="EGF-like" evidence="12">
    <location>
        <begin position="724"/>
        <end position="764"/>
    </location>
</feature>
<evidence type="ECO:0000259" key="14">
    <source>
        <dbReference type="PROSITE" id="PS50963"/>
    </source>
</evidence>
<feature type="chain" id="PRO_5025418561" description="Stabilin 1" evidence="11">
    <location>
        <begin position="32"/>
        <end position="2265"/>
    </location>
</feature>
<evidence type="ECO:0000259" key="12">
    <source>
        <dbReference type="PROSITE" id="PS50026"/>
    </source>
</evidence>
<feature type="domain" description="Link" evidence="14">
    <location>
        <begin position="1997"/>
        <end position="2096"/>
    </location>
</feature>
<dbReference type="FunFam" id="2.10.25.10:FF:000337">
    <property type="entry name" value="stabilin-1 isoform X1"/>
    <property type="match status" value="1"/>
</dbReference>
<feature type="disulfide bond" evidence="10">
    <location>
        <begin position="664"/>
        <end position="673"/>
    </location>
</feature>
<dbReference type="FunFam" id="2.30.180.10:FF:000005">
    <property type="entry name" value="Stabilin 2"/>
    <property type="match status" value="2"/>
</dbReference>
<dbReference type="Pfam" id="PF12947">
    <property type="entry name" value="EGF_3"/>
    <property type="match status" value="4"/>
</dbReference>
<dbReference type="Gene3D" id="2.10.25.10">
    <property type="entry name" value="Laminin"/>
    <property type="match status" value="7"/>
</dbReference>
<keyword evidence="11" id="KW-0732">Signal</keyword>
<dbReference type="Pfam" id="PF02469">
    <property type="entry name" value="Fasciclin"/>
    <property type="match status" value="4"/>
</dbReference>
<evidence type="ECO:0000256" key="1">
    <source>
        <dbReference type="ARBA" id="ARBA00004479"/>
    </source>
</evidence>
<dbReference type="PROSITE" id="PS01186">
    <property type="entry name" value="EGF_2"/>
    <property type="match status" value="6"/>
</dbReference>
<dbReference type="PROSITE" id="PS00022">
    <property type="entry name" value="EGF_1"/>
    <property type="match status" value="3"/>
</dbReference>
<dbReference type="InterPro" id="IPR000538">
    <property type="entry name" value="Link_dom"/>
</dbReference>
<dbReference type="SMART" id="SM00181">
    <property type="entry name" value="EGF"/>
    <property type="match status" value="15"/>
</dbReference>
<dbReference type="Pfam" id="PF24887">
    <property type="entry name" value="EGF_STAB1-2"/>
    <property type="match status" value="1"/>
</dbReference>
<name>A0A6A1QPK7_BALPH</name>
<feature type="disulfide bond" evidence="10">
    <location>
        <begin position="1785"/>
        <end position="1794"/>
    </location>
</feature>
<dbReference type="InterPro" id="IPR001881">
    <property type="entry name" value="EGF-like_Ca-bd_dom"/>
</dbReference>
<dbReference type="EMBL" id="SGJD01000069">
    <property type="protein sequence ID" value="KAB0407251.1"/>
    <property type="molecule type" value="Genomic_DNA"/>
</dbReference>
<evidence type="ECO:0000256" key="5">
    <source>
        <dbReference type="ARBA" id="ARBA00023136"/>
    </source>
</evidence>
<feature type="domain" description="EGF-like" evidence="12">
    <location>
        <begin position="1184"/>
        <end position="1222"/>
    </location>
</feature>
<feature type="domain" description="FAS1" evidence="13">
    <location>
        <begin position="303"/>
        <end position="438"/>
    </location>
</feature>
<dbReference type="InterPro" id="IPR016186">
    <property type="entry name" value="C-type_lectin-like/link_sf"/>
</dbReference>
<dbReference type="Pfam" id="PF00193">
    <property type="entry name" value="Xlink"/>
    <property type="match status" value="1"/>
</dbReference>
<feature type="signal peptide" evidence="11">
    <location>
        <begin position="1"/>
        <end position="31"/>
    </location>
</feature>
<dbReference type="FunFam" id="2.10.25.10:FF:000040">
    <property type="entry name" value="Stabilin 2"/>
    <property type="match status" value="4"/>
</dbReference>
<feature type="disulfide bond" evidence="10">
    <location>
        <begin position="1242"/>
        <end position="1252"/>
    </location>
</feature>
<dbReference type="GO" id="GO:0007155">
    <property type="term" value="P:cell adhesion"/>
    <property type="evidence" value="ECO:0007669"/>
    <property type="project" value="InterPro"/>
</dbReference>
<feature type="domain" description="FAS1" evidence="13">
    <location>
        <begin position="433"/>
        <end position="568"/>
    </location>
</feature>
<feature type="domain" description="EGF-like" evidence="12">
    <location>
        <begin position="810"/>
        <end position="852"/>
    </location>
</feature>
<feature type="domain" description="EGF-like" evidence="12">
    <location>
        <begin position="1277"/>
        <end position="1318"/>
    </location>
</feature>
<keyword evidence="8" id="KW-0325">Glycoprotein</keyword>
<keyword evidence="3" id="KW-0812">Transmembrane</keyword>
<evidence type="ECO:0000313" key="16">
    <source>
        <dbReference type="Proteomes" id="UP000437017"/>
    </source>
</evidence>
<dbReference type="PANTHER" id="PTHR24038:SF8">
    <property type="entry name" value="STABILIN-1"/>
    <property type="match status" value="1"/>
</dbReference>
<dbReference type="SUPFAM" id="SSF82153">
    <property type="entry name" value="FAS1 domain"/>
    <property type="match status" value="6"/>
</dbReference>
<keyword evidence="16" id="KW-1185">Reference proteome</keyword>
<feature type="domain" description="FAS1" evidence="13">
    <location>
        <begin position="2043"/>
        <end position="2172"/>
    </location>
</feature>
<dbReference type="SMART" id="SM00179">
    <property type="entry name" value="EGF_CA"/>
    <property type="match status" value="5"/>
</dbReference>
<feature type="domain" description="FAS1" evidence="13">
    <location>
        <begin position="894"/>
        <end position="1017"/>
    </location>
</feature>
<evidence type="ECO:0000256" key="6">
    <source>
        <dbReference type="ARBA" id="ARBA00023157"/>
    </source>
</evidence>
<sequence length="2265" mass="242723">FCPGQRARQPPPAMAGPWDHLLLCLLALCLAGSSFIGGQKVQSRRCDMKTKFVTHIPCTPCPAIKKRVCPSGWLREFPEKISQDCRYEVQLGDSLLSVSGCSLECSKDVVQKACCPGYWGSQCYAVCMACAAMGHSGMEAACALLDSLDPTVTKLPVCQALNCPQNSQCSAEAPTCSCLPGHTQQGGECLVAQCSVSPRGQAQCRCPENYHGDGTVCLPQDPCTTNNGGCPSNSTLCLYKRPGQAICSCKPGLVSTNHNASAGCFAYCFPYSCDRSATCQVTPDGKTSCVCKEGEVGDGRACYGHLLHEVQKASQTSMTLMRLRVAFAMLDQGCREILSTSGPFTVLAPSISSRTMNASLAQQLCRQHIIAGQHMLEESGTQPTRRWWTLAGQEITVTFSRFRKYTYKYKDQPQQTFTIHKANYPAANGIFHVRTIGQILASTEAFTRFETILENCGLPSFLDGPGPFTVFAPSNEAVDGLRDGRLVYLFTAGLSKLQELVRYHVYSHGQLTVEKLISKGRVLTMANQVLAVNISEEGRILLGPEGVPLRRVDVLAANGVIHMLEGILLPPTILPILPKLCNEEQHKVVADISPEECVYIHDPTGLNVLKKGCAHYCNQTILKPGCCKGFFGPDCVQCPGGFSNPCYGKGNCSDGVQGSGACLCFPDYKGIACHICSNPNKHGDQCREDCGCVHGLCDNRPGSGGVCQRGTCAPGFSGRFCNESTGNCGPTEQAQQCHLHARCVNQGDVARCLCLDGFEGDGFSCTPSNPCSRPDRGGCSENAECVPGAPGTHHCTCHKGWSGDGRVCVAIDECELDVRGGCHADALCSYVGPGQSQCTCKLGFAGDGYVCSPIDPCRAGNGGCHDLATCRAVGGGQRVCTCPPGYGGDGFSCYGDIFQELEANAHFSIFYQWIKGAGITLPADSRVTALVPSESAIRRLSPEDQAFWLQPRMLPQVGALSEEELARLDGQSVATLSPTARWEIHNISGRVWVQNASVDVADLLATNGVLHVLSQVLLPPRGDVLGGQGLLQQLDSVPAFHLFRELLQDLDVVRHHVILGEALSTEALRRGGHRNSLLGPVHWLVFYNHSPVLEAPGRSLFGLSGVLTVGSSRCLHSHAEALREKCVNCTRKFRCTQGYQLEDTPKKSCVYRSGYSFSRGCSYTCAKKIQVPDCCPGFFGTLCEPCPGGLGGVCSGHGQCQDRLLGSGECRCHEGFHGTACEMCELGRYGPNCTGEITGPQCPQKCDPNANCVQDSAAAPACVCAAGYSGDGIYCAVVDPCAHDHGGCSPHANCTNVAPGQRTCTCLDGYTGDGELCQEVNSCLIHHGGCHVHAECIPTGPQQNNGGCSPYAVCKSTGDGQRMCTCDAVHTVGDGFTCRARVGLELLRDKHASFFSLHLLEYKELKGNGPFTIFVPHADLMTNLSQDELARIRANRQLVFRYHVAGCRRLRSQELLEEGYATTLSGHPLRFSEREGSIYINDFARMVSSDHEAVNGVLHFIDRVLLPPEALHWEPDAAPIPRRNFTAAAESFGYKIFSGLVTVLLLCMAGLLPLLRDSFHRPFTMLWPTDSALQALPPDRQLWLYHKDHRDKLAAILRGHVIRNIEALASDLPNLGPLRTMHGTLISFSCSRARPGELTVGEEDARIVQRHLPFEGGLAYGIDQLLEPPGLGARCDRFETRPLWLKVCSICGLEPPCPEGSQEQPQGLGRGCYRNCVTTTWKPSCCPGHYGSECRACPGGASSPCNGHGTCMDGMSGSGYCRCPCNCTSHGHCDEGLGGSGSCFCDEGWTGPHCEVQLGEWALCLCPPCTRVYTCTHQCMPQLHTEVEGGLGGQPLTWMCGVGPGGQSCSLCVLHPAHPRPCAALATAVSAAWATKGMAARAQVSGNVRWEAPLPSPPVAWSNHPLAASSGRPGDGWSCRARNPCEDGHRGGCSEHADCLSTGPNTRRCACHAGYVGDGLQCLEEPEPPVDRCLDQPPPCHVDAVCTDLHFQEKRAGVFHLQAPSGPYSLNFSQAEAACGAQGAVLASLPQLSAAQQVRGAQESGAKPTWPANAAMASWAMGLAGLDFLDFLDDELTYKTLFVPVNEGFMDNLTLSGPDLELHASNTTFLSTNASQGTLLPAHSGLSLIISDMGPDNSSRAPVVPGAVVVSHVIVWDIVAFNGIIHTLASPLLAPPQPVSWPGAGRVARALYLRARSRSAGFGFSAFQAEDDAADDFSPWQEGTSPTLVSVPNPVFGSHDAFCEPFDDSLLEDDFPDTQRILQVK</sequence>
<keyword evidence="2 10" id="KW-0245">EGF-like domain</keyword>
<evidence type="ECO:0000256" key="3">
    <source>
        <dbReference type="ARBA" id="ARBA00022692"/>
    </source>
</evidence>
<evidence type="ECO:0000256" key="11">
    <source>
        <dbReference type="SAM" id="SignalP"/>
    </source>
</evidence>
<dbReference type="GO" id="GO:0005509">
    <property type="term" value="F:calcium ion binding"/>
    <property type="evidence" value="ECO:0007669"/>
    <property type="project" value="InterPro"/>
</dbReference>
<dbReference type="SUPFAM" id="SSF57196">
    <property type="entry name" value="EGF/Laminin"/>
    <property type="match status" value="1"/>
</dbReference>
<dbReference type="PROSITE" id="PS50963">
    <property type="entry name" value="LINK_2"/>
    <property type="match status" value="1"/>
</dbReference>
<dbReference type="PROSITE" id="PS50213">
    <property type="entry name" value="FAS1"/>
    <property type="match status" value="6"/>
</dbReference>
<dbReference type="InterPro" id="IPR056806">
    <property type="entry name" value="EGF_STAB1-2"/>
</dbReference>
<keyword evidence="7" id="KW-0675">Receptor</keyword>
<evidence type="ECO:0000256" key="10">
    <source>
        <dbReference type="PROSITE-ProRule" id="PRU00076"/>
    </source>
</evidence>
<feature type="domain" description="EGF-like" evidence="12">
    <location>
        <begin position="1238"/>
        <end position="1276"/>
    </location>
</feature>
<evidence type="ECO:0000313" key="15">
    <source>
        <dbReference type="EMBL" id="KAB0407251.1"/>
    </source>
</evidence>
<feature type="domain" description="FAS1" evidence="13">
    <location>
        <begin position="1379"/>
        <end position="1505"/>
    </location>
</feature>
<dbReference type="FunFam" id="2.30.180.10:FF:000014">
    <property type="entry name" value="Stabilin 1"/>
    <property type="match status" value="1"/>
</dbReference>
<dbReference type="InterPro" id="IPR000782">
    <property type="entry name" value="FAS1_domain"/>
</dbReference>
<reference evidence="15 16" key="1">
    <citation type="journal article" date="2019" name="PLoS ONE">
        <title>Genomic analyses reveal an absence of contemporary introgressive admixture between fin whales and blue whales, despite known hybrids.</title>
        <authorList>
            <person name="Westbury M.V."/>
            <person name="Petersen B."/>
            <person name="Lorenzen E.D."/>
        </authorList>
    </citation>
    <scope>NUCLEOTIDE SEQUENCE [LARGE SCALE GENOMIC DNA]</scope>
    <source>
        <strain evidence="15">FinWhale-01</strain>
    </source>
</reference>
<feature type="domain" description="FAS1" evidence="13">
    <location>
        <begin position="1521"/>
        <end position="1666"/>
    </location>
</feature>
<dbReference type="FunFam" id="2.30.180.10:FF:000030">
    <property type="entry name" value="Stabilin 1"/>
    <property type="match status" value="1"/>
</dbReference>
<comment type="caution">
    <text evidence="15">The sequence shown here is derived from an EMBL/GenBank/DDBJ whole genome shotgun (WGS) entry which is preliminary data.</text>
</comment>
<dbReference type="InterPro" id="IPR002049">
    <property type="entry name" value="LE_dom"/>
</dbReference>
<keyword evidence="4" id="KW-1133">Transmembrane helix</keyword>
<dbReference type="PANTHER" id="PTHR24038">
    <property type="entry name" value="STABILIN"/>
    <property type="match status" value="1"/>
</dbReference>
<dbReference type="InterPro" id="IPR016187">
    <property type="entry name" value="CTDL_fold"/>
</dbReference>
<dbReference type="SUPFAM" id="SSF56436">
    <property type="entry name" value="C-type lectin-like"/>
    <property type="match status" value="1"/>
</dbReference>
<evidence type="ECO:0000256" key="9">
    <source>
        <dbReference type="ARBA" id="ARBA00023292"/>
    </source>
</evidence>
<keyword evidence="5" id="KW-0472">Membrane</keyword>
<keyword evidence="6 10" id="KW-1015">Disulfide bond</keyword>
<dbReference type="GO" id="GO:0005540">
    <property type="term" value="F:hyaluronic acid binding"/>
    <property type="evidence" value="ECO:0007669"/>
    <property type="project" value="InterPro"/>
</dbReference>